<proteinExistence type="predicted"/>
<keyword evidence="2" id="KW-1185">Reference proteome</keyword>
<reference evidence="2" key="2">
    <citation type="submission" date="2015-01" db="EMBL/GenBank/DDBJ databases">
        <title>Evolutionary Origins and Diversification of the Mycorrhizal Mutualists.</title>
        <authorList>
            <consortium name="DOE Joint Genome Institute"/>
            <consortium name="Mycorrhizal Genomics Consortium"/>
            <person name="Kohler A."/>
            <person name="Kuo A."/>
            <person name="Nagy L.G."/>
            <person name="Floudas D."/>
            <person name="Copeland A."/>
            <person name="Barry K.W."/>
            <person name="Cichocki N."/>
            <person name="Veneault-Fourrey C."/>
            <person name="LaButti K."/>
            <person name="Lindquist E.A."/>
            <person name="Lipzen A."/>
            <person name="Lundell T."/>
            <person name="Morin E."/>
            <person name="Murat C."/>
            <person name="Riley R."/>
            <person name="Ohm R."/>
            <person name="Sun H."/>
            <person name="Tunlid A."/>
            <person name="Henrissat B."/>
            <person name="Grigoriev I.V."/>
            <person name="Hibbett D.S."/>
            <person name="Martin F."/>
        </authorList>
    </citation>
    <scope>NUCLEOTIDE SEQUENCE [LARGE SCALE GENOMIC DNA]</scope>
    <source>
        <strain evidence="2">Marx 270</strain>
    </source>
</reference>
<dbReference type="HOGENOM" id="CLU_2414208_0_0_1"/>
<dbReference type="InParanoid" id="A0A0C3JHH5"/>
<gene>
    <name evidence="1" type="ORF">M404DRAFT_1006341</name>
</gene>
<evidence type="ECO:0000313" key="1">
    <source>
        <dbReference type="EMBL" id="KIN97066.1"/>
    </source>
</evidence>
<sequence>MCRRQSSIYRPTFVGLLEPSYIYPLELDTGSSSVDNQLRSTSDGKVVTKPVCWRQKGVPASLFGDWDLIGEHAIGDPLDVVLRSLPTLACLP</sequence>
<organism evidence="1 2">
    <name type="scientific">Pisolithus tinctorius Marx 270</name>
    <dbReference type="NCBI Taxonomy" id="870435"/>
    <lineage>
        <taxon>Eukaryota</taxon>
        <taxon>Fungi</taxon>
        <taxon>Dikarya</taxon>
        <taxon>Basidiomycota</taxon>
        <taxon>Agaricomycotina</taxon>
        <taxon>Agaricomycetes</taxon>
        <taxon>Agaricomycetidae</taxon>
        <taxon>Boletales</taxon>
        <taxon>Sclerodermatineae</taxon>
        <taxon>Pisolithaceae</taxon>
        <taxon>Pisolithus</taxon>
    </lineage>
</organism>
<accession>A0A0C3JHH5</accession>
<evidence type="ECO:0000313" key="2">
    <source>
        <dbReference type="Proteomes" id="UP000054217"/>
    </source>
</evidence>
<reference evidence="1 2" key="1">
    <citation type="submission" date="2014-04" db="EMBL/GenBank/DDBJ databases">
        <authorList>
            <consortium name="DOE Joint Genome Institute"/>
            <person name="Kuo A."/>
            <person name="Kohler A."/>
            <person name="Costa M.D."/>
            <person name="Nagy L.G."/>
            <person name="Floudas D."/>
            <person name="Copeland A."/>
            <person name="Barry K.W."/>
            <person name="Cichocki N."/>
            <person name="Veneault-Fourrey C."/>
            <person name="LaButti K."/>
            <person name="Lindquist E.A."/>
            <person name="Lipzen A."/>
            <person name="Lundell T."/>
            <person name="Morin E."/>
            <person name="Murat C."/>
            <person name="Sun H."/>
            <person name="Tunlid A."/>
            <person name="Henrissat B."/>
            <person name="Grigoriev I.V."/>
            <person name="Hibbett D.S."/>
            <person name="Martin F."/>
            <person name="Nordberg H.P."/>
            <person name="Cantor M.N."/>
            <person name="Hua S.X."/>
        </authorList>
    </citation>
    <scope>NUCLEOTIDE SEQUENCE [LARGE SCALE GENOMIC DNA]</scope>
    <source>
        <strain evidence="1 2">Marx 270</strain>
    </source>
</reference>
<protein>
    <submittedName>
        <fullName evidence="1">Uncharacterized protein</fullName>
    </submittedName>
</protein>
<dbReference type="EMBL" id="KN832035">
    <property type="protein sequence ID" value="KIN97066.1"/>
    <property type="molecule type" value="Genomic_DNA"/>
</dbReference>
<dbReference type="Proteomes" id="UP000054217">
    <property type="component" value="Unassembled WGS sequence"/>
</dbReference>
<dbReference type="AlphaFoldDB" id="A0A0C3JHH5"/>
<name>A0A0C3JHH5_PISTI</name>